<dbReference type="Gene3D" id="3.30.450.20">
    <property type="entry name" value="PAS domain"/>
    <property type="match status" value="1"/>
</dbReference>
<dbReference type="PANTHER" id="PTHR32071:SF74">
    <property type="entry name" value="TRANSCRIPTIONAL ACTIVATOR ROCR"/>
    <property type="match status" value="1"/>
</dbReference>
<dbReference type="InterPro" id="IPR009057">
    <property type="entry name" value="Homeodomain-like_sf"/>
</dbReference>
<dbReference type="AlphaFoldDB" id="A0A1H9ZTX6"/>
<dbReference type="InterPro" id="IPR058031">
    <property type="entry name" value="AAA_lid_NorR"/>
</dbReference>
<dbReference type="STRING" id="1120990.SAMN03080614_101320"/>
<keyword evidence="3" id="KW-0805">Transcription regulation</keyword>
<dbReference type="PRINTS" id="PR01590">
    <property type="entry name" value="HTHFIS"/>
</dbReference>
<dbReference type="InterPro" id="IPR025944">
    <property type="entry name" value="Sigma_54_int_dom_CS"/>
</dbReference>
<evidence type="ECO:0000256" key="2">
    <source>
        <dbReference type="ARBA" id="ARBA00022840"/>
    </source>
</evidence>
<dbReference type="SUPFAM" id="SSF52540">
    <property type="entry name" value="P-loop containing nucleoside triphosphate hydrolases"/>
    <property type="match status" value="1"/>
</dbReference>
<dbReference type="RefSeq" id="WP_091349878.1">
    <property type="nucleotide sequence ID" value="NZ_FOIF01000013.1"/>
</dbReference>
<keyword evidence="2" id="KW-0067">ATP-binding</keyword>
<keyword evidence="1" id="KW-0547">Nucleotide-binding</keyword>
<name>A0A1H9ZTX6_9FIRM</name>
<reference evidence="8" key="1">
    <citation type="submission" date="2016-10" db="EMBL/GenBank/DDBJ databases">
        <authorList>
            <person name="Varghese N."/>
            <person name="Submissions S."/>
        </authorList>
    </citation>
    <scope>NUCLEOTIDE SEQUENCE [LARGE SCALE GENOMIC DNA]</scope>
    <source>
        <strain evidence="8">DSM 13577</strain>
    </source>
</reference>
<dbReference type="CDD" id="cd00130">
    <property type="entry name" value="PAS"/>
    <property type="match status" value="1"/>
</dbReference>
<dbReference type="Pfam" id="PF25601">
    <property type="entry name" value="AAA_lid_14"/>
    <property type="match status" value="1"/>
</dbReference>
<dbReference type="PROSITE" id="PS50045">
    <property type="entry name" value="SIGMA54_INTERACT_4"/>
    <property type="match status" value="1"/>
</dbReference>
<dbReference type="InterPro" id="IPR002078">
    <property type="entry name" value="Sigma_54_int"/>
</dbReference>
<dbReference type="EMBL" id="FOIF01000013">
    <property type="protein sequence ID" value="SES85200.1"/>
    <property type="molecule type" value="Genomic_DNA"/>
</dbReference>
<dbReference type="InterPro" id="IPR013656">
    <property type="entry name" value="PAS_4"/>
</dbReference>
<dbReference type="SUPFAM" id="SSF55785">
    <property type="entry name" value="PYP-like sensor domain (PAS domain)"/>
    <property type="match status" value="1"/>
</dbReference>
<dbReference type="PROSITE" id="PS00688">
    <property type="entry name" value="SIGMA54_INTERACT_3"/>
    <property type="match status" value="1"/>
</dbReference>
<proteinExistence type="predicted"/>
<dbReference type="SMART" id="SM00382">
    <property type="entry name" value="AAA"/>
    <property type="match status" value="1"/>
</dbReference>
<evidence type="ECO:0000256" key="4">
    <source>
        <dbReference type="ARBA" id="ARBA00023163"/>
    </source>
</evidence>
<dbReference type="GO" id="GO:0005524">
    <property type="term" value="F:ATP binding"/>
    <property type="evidence" value="ECO:0007669"/>
    <property type="project" value="UniProtKB-KW"/>
</dbReference>
<dbReference type="PANTHER" id="PTHR32071">
    <property type="entry name" value="TRANSCRIPTIONAL REGULATORY PROTEIN"/>
    <property type="match status" value="1"/>
</dbReference>
<evidence type="ECO:0000313" key="7">
    <source>
        <dbReference type="EMBL" id="SES85200.1"/>
    </source>
</evidence>
<dbReference type="OrthoDB" id="9803970at2"/>
<dbReference type="InterPro" id="IPR025662">
    <property type="entry name" value="Sigma_54_int_dom_ATP-bd_1"/>
</dbReference>
<dbReference type="InterPro" id="IPR035965">
    <property type="entry name" value="PAS-like_dom_sf"/>
</dbReference>
<dbReference type="Proteomes" id="UP000243819">
    <property type="component" value="Unassembled WGS sequence"/>
</dbReference>
<feature type="domain" description="Sigma-54 factor interaction" evidence="5">
    <location>
        <begin position="149"/>
        <end position="377"/>
    </location>
</feature>
<dbReference type="InterPro" id="IPR002197">
    <property type="entry name" value="HTH_Fis"/>
</dbReference>
<keyword evidence="8" id="KW-1185">Reference proteome</keyword>
<sequence length="452" mass="50907">MKDLLISILETIDEGIHAVDEKGITIYYNSKAALLDGLHPEDVIGKHILDVFPSLDRTSSTLLKVLKSRKPIYNQQQKYTNFKGKEVVTVNTTLPIFGQKGFLGAVEISKDITQVKQLSDKIHFLQQSLYKNLGKGEVDKEKLYQFGDIIGNSKKITDLIKKAQRVSRSSSTLLVYGETGVGKELLVQAIHSSSPRQNGPFIAQNCGALPESLLESILFGTVKGSFTGSENKPGLFELAGGGTLFLDEINSLPLSLQGKILRAIEEKKIRRIGDTKEIPVDVRIMAAMNTDPLEAVEKGLLRKDLYYRLNVVTLYIPPLRDRIEDIEPLVLHFLDKFNKEFDNKITGVKKEVINLLHHYTWPGNVRELANVIEAIFNFKDSGKIDIDDLPGHIVQQVNGNKNLNLREKLFQYEKELIKEVFLANDKNITKTAQILGIPRQTLQYKLKQFNLN</sequence>
<dbReference type="PROSITE" id="PS50112">
    <property type="entry name" value="PAS"/>
    <property type="match status" value="1"/>
</dbReference>
<gene>
    <name evidence="7" type="ORF">SAMN03080614_101320</name>
</gene>
<evidence type="ECO:0000256" key="3">
    <source>
        <dbReference type="ARBA" id="ARBA00023015"/>
    </source>
</evidence>
<dbReference type="NCBIfam" id="TIGR00229">
    <property type="entry name" value="sensory_box"/>
    <property type="match status" value="1"/>
</dbReference>
<dbReference type="InterPro" id="IPR027417">
    <property type="entry name" value="P-loop_NTPase"/>
</dbReference>
<accession>A0A1H9ZTX6</accession>
<dbReference type="Gene3D" id="1.10.10.60">
    <property type="entry name" value="Homeodomain-like"/>
    <property type="match status" value="1"/>
</dbReference>
<dbReference type="FunFam" id="3.40.50.300:FF:000006">
    <property type="entry name" value="DNA-binding transcriptional regulator NtrC"/>
    <property type="match status" value="1"/>
</dbReference>
<dbReference type="SUPFAM" id="SSF46689">
    <property type="entry name" value="Homeodomain-like"/>
    <property type="match status" value="1"/>
</dbReference>
<protein>
    <submittedName>
        <fullName evidence="7">Arginine utilization regulatory protein</fullName>
    </submittedName>
</protein>
<organism evidence="7 8">
    <name type="scientific">Anaerobranca gottschalkii DSM 13577</name>
    <dbReference type="NCBI Taxonomy" id="1120990"/>
    <lineage>
        <taxon>Bacteria</taxon>
        <taxon>Bacillati</taxon>
        <taxon>Bacillota</taxon>
        <taxon>Clostridia</taxon>
        <taxon>Eubacteriales</taxon>
        <taxon>Proteinivoracaceae</taxon>
        <taxon>Anaerobranca</taxon>
    </lineage>
</organism>
<dbReference type="InterPro" id="IPR003593">
    <property type="entry name" value="AAA+_ATPase"/>
</dbReference>
<evidence type="ECO:0000256" key="1">
    <source>
        <dbReference type="ARBA" id="ARBA00022741"/>
    </source>
</evidence>
<dbReference type="Pfam" id="PF08448">
    <property type="entry name" value="PAS_4"/>
    <property type="match status" value="1"/>
</dbReference>
<evidence type="ECO:0000259" key="5">
    <source>
        <dbReference type="PROSITE" id="PS50045"/>
    </source>
</evidence>
<evidence type="ECO:0000313" key="8">
    <source>
        <dbReference type="Proteomes" id="UP000243819"/>
    </source>
</evidence>
<dbReference type="CDD" id="cd00009">
    <property type="entry name" value="AAA"/>
    <property type="match status" value="1"/>
</dbReference>
<keyword evidence="4" id="KW-0804">Transcription</keyword>
<dbReference type="SMART" id="SM00091">
    <property type="entry name" value="PAS"/>
    <property type="match status" value="1"/>
</dbReference>
<dbReference type="InterPro" id="IPR000014">
    <property type="entry name" value="PAS"/>
</dbReference>
<dbReference type="Pfam" id="PF02954">
    <property type="entry name" value="HTH_8"/>
    <property type="match status" value="1"/>
</dbReference>
<dbReference type="Pfam" id="PF00158">
    <property type="entry name" value="Sigma54_activat"/>
    <property type="match status" value="1"/>
</dbReference>
<dbReference type="GO" id="GO:0043565">
    <property type="term" value="F:sequence-specific DNA binding"/>
    <property type="evidence" value="ECO:0007669"/>
    <property type="project" value="InterPro"/>
</dbReference>
<evidence type="ECO:0000259" key="6">
    <source>
        <dbReference type="PROSITE" id="PS50112"/>
    </source>
</evidence>
<dbReference type="Gene3D" id="3.40.50.300">
    <property type="entry name" value="P-loop containing nucleotide triphosphate hydrolases"/>
    <property type="match status" value="1"/>
</dbReference>
<dbReference type="PROSITE" id="PS00675">
    <property type="entry name" value="SIGMA54_INTERACT_1"/>
    <property type="match status" value="1"/>
</dbReference>
<dbReference type="Gene3D" id="1.10.8.60">
    <property type="match status" value="1"/>
</dbReference>
<dbReference type="GO" id="GO:0006355">
    <property type="term" value="P:regulation of DNA-templated transcription"/>
    <property type="evidence" value="ECO:0007669"/>
    <property type="project" value="InterPro"/>
</dbReference>
<feature type="domain" description="PAS" evidence="6">
    <location>
        <begin position="1"/>
        <end position="52"/>
    </location>
</feature>